<dbReference type="AlphaFoldDB" id="A0A7J6ML85"/>
<evidence type="ECO:0000313" key="2">
    <source>
        <dbReference type="EMBL" id="KAF4672369.1"/>
    </source>
</evidence>
<organism evidence="2 3">
    <name type="scientific">Perkinsus chesapeaki</name>
    <name type="common">Clam parasite</name>
    <name type="synonym">Perkinsus andrewsi</name>
    <dbReference type="NCBI Taxonomy" id="330153"/>
    <lineage>
        <taxon>Eukaryota</taxon>
        <taxon>Sar</taxon>
        <taxon>Alveolata</taxon>
        <taxon>Perkinsozoa</taxon>
        <taxon>Perkinsea</taxon>
        <taxon>Perkinsida</taxon>
        <taxon>Perkinsidae</taxon>
        <taxon>Perkinsus</taxon>
    </lineage>
</organism>
<feature type="region of interest" description="Disordered" evidence="1">
    <location>
        <begin position="141"/>
        <end position="170"/>
    </location>
</feature>
<keyword evidence="3" id="KW-1185">Reference proteome</keyword>
<dbReference type="Proteomes" id="UP000591131">
    <property type="component" value="Unassembled WGS sequence"/>
</dbReference>
<name>A0A7J6ML85_PERCH</name>
<accession>A0A7J6ML85</accession>
<proteinExistence type="predicted"/>
<gene>
    <name evidence="2" type="ORF">FOL47_000611</name>
</gene>
<evidence type="ECO:0000256" key="1">
    <source>
        <dbReference type="SAM" id="MobiDB-lite"/>
    </source>
</evidence>
<dbReference type="EMBL" id="JAAPAO010000111">
    <property type="protein sequence ID" value="KAF4672369.1"/>
    <property type="molecule type" value="Genomic_DNA"/>
</dbReference>
<comment type="caution">
    <text evidence="2">The sequence shown here is derived from an EMBL/GenBank/DDBJ whole genome shotgun (WGS) entry which is preliminary data.</text>
</comment>
<sequence length="170" mass="18556">MAEYTLGAKALIGDVNLSVLHDPYDLPVDVSDGAFESDGCTEPRVFGRLADLRVSAESIVEPMCSTLGSMSDRRHSSSELRATTAVLALNKLSVAQVEPLLQGAQLYRSRKLMYSRVLDRIISTDLRKEIAAVPWPAIKRVARSESSHEEDELSSETGSSESPESESKTD</sequence>
<evidence type="ECO:0000313" key="3">
    <source>
        <dbReference type="Proteomes" id="UP000591131"/>
    </source>
</evidence>
<reference evidence="2 3" key="1">
    <citation type="submission" date="2020-04" db="EMBL/GenBank/DDBJ databases">
        <title>Perkinsus chesapeaki whole genome sequence.</title>
        <authorList>
            <person name="Bogema D.R."/>
        </authorList>
    </citation>
    <scope>NUCLEOTIDE SEQUENCE [LARGE SCALE GENOMIC DNA]</scope>
    <source>
        <strain evidence="2">ATCC PRA-425</strain>
    </source>
</reference>
<protein>
    <submittedName>
        <fullName evidence="2">Uncharacterized protein</fullName>
    </submittedName>
</protein>